<evidence type="ECO:0000313" key="3">
    <source>
        <dbReference type="Proteomes" id="UP000598146"/>
    </source>
</evidence>
<gene>
    <name evidence="2" type="ORF">I4J89_48380</name>
</gene>
<dbReference type="SUPFAM" id="SSF47413">
    <property type="entry name" value="lambda repressor-like DNA-binding domains"/>
    <property type="match status" value="1"/>
</dbReference>
<dbReference type="Pfam" id="PF13560">
    <property type="entry name" value="HTH_31"/>
    <property type="match status" value="1"/>
</dbReference>
<dbReference type="InterPro" id="IPR001387">
    <property type="entry name" value="Cro/C1-type_HTH"/>
</dbReference>
<dbReference type="InterPro" id="IPR043917">
    <property type="entry name" value="DUF5753"/>
</dbReference>
<dbReference type="PROSITE" id="PS50943">
    <property type="entry name" value="HTH_CROC1"/>
    <property type="match status" value="1"/>
</dbReference>
<dbReference type="InterPro" id="IPR010982">
    <property type="entry name" value="Lambda_DNA-bd_dom_sf"/>
</dbReference>
<accession>A0A931CKU6</accession>
<dbReference type="CDD" id="cd00093">
    <property type="entry name" value="HTH_XRE"/>
    <property type="match status" value="1"/>
</dbReference>
<proteinExistence type="predicted"/>
<comment type="caution">
    <text evidence="2">The sequence shown here is derived from an EMBL/GenBank/DDBJ whole genome shotgun (WGS) entry which is preliminary data.</text>
</comment>
<dbReference type="Proteomes" id="UP000598146">
    <property type="component" value="Unassembled WGS sequence"/>
</dbReference>
<dbReference type="Pfam" id="PF19054">
    <property type="entry name" value="DUF5753"/>
    <property type="match status" value="1"/>
</dbReference>
<evidence type="ECO:0000313" key="2">
    <source>
        <dbReference type="EMBL" id="MBG0569243.1"/>
    </source>
</evidence>
<reference evidence="2" key="1">
    <citation type="submission" date="2020-11" db="EMBL/GenBank/DDBJ databases">
        <title>Isolation and identification of active actinomycetes.</title>
        <authorList>
            <person name="Sun X."/>
        </authorList>
    </citation>
    <scope>NUCLEOTIDE SEQUENCE</scope>
    <source>
        <strain evidence="2">NEAU-A11</strain>
    </source>
</reference>
<organism evidence="2 3">
    <name type="scientific">Actinoplanes aureus</name>
    <dbReference type="NCBI Taxonomy" id="2792083"/>
    <lineage>
        <taxon>Bacteria</taxon>
        <taxon>Bacillati</taxon>
        <taxon>Actinomycetota</taxon>
        <taxon>Actinomycetes</taxon>
        <taxon>Micromonosporales</taxon>
        <taxon>Micromonosporaceae</taxon>
        <taxon>Actinoplanes</taxon>
    </lineage>
</organism>
<evidence type="ECO:0000259" key="1">
    <source>
        <dbReference type="PROSITE" id="PS50943"/>
    </source>
</evidence>
<dbReference type="EMBL" id="JADQTO010000061">
    <property type="protein sequence ID" value="MBG0569243.1"/>
    <property type="molecule type" value="Genomic_DNA"/>
</dbReference>
<dbReference type="GO" id="GO:0003677">
    <property type="term" value="F:DNA binding"/>
    <property type="evidence" value="ECO:0007669"/>
    <property type="project" value="InterPro"/>
</dbReference>
<protein>
    <submittedName>
        <fullName evidence="2">Helix-turn-helix domain-containing protein</fullName>
    </submittedName>
</protein>
<name>A0A931CKU6_9ACTN</name>
<dbReference type="RefSeq" id="WP_196420987.1">
    <property type="nucleotide sequence ID" value="NZ_JADQTO010000061.1"/>
</dbReference>
<dbReference type="SMART" id="SM00530">
    <property type="entry name" value="HTH_XRE"/>
    <property type="match status" value="1"/>
</dbReference>
<keyword evidence="3" id="KW-1185">Reference proteome</keyword>
<dbReference type="Gene3D" id="1.10.260.40">
    <property type="entry name" value="lambda repressor-like DNA-binding domains"/>
    <property type="match status" value="1"/>
</dbReference>
<sequence length="302" mass="33371">MTPGKKRAAITEVTIISGHPGPLARRRQLGAALRRHRTDAGLSLAEVAKRLLLSPSKISRIETAQRSISARDVRDLMDVYRVTDPVVRDELMRLVEESRESAWWAQYNLDPGYERLIGLEGAATTISDYQVAIVPGLLQTPEYAAAISGPWSDAPEVLKDAVDVRIARQQILSKGALFRFVIDEAALHRWVGSREIMRGQIRKIIDLNTGSNLECQVIPYSAGAYQGLVSGFIILQFANSVSTGSAASLSDIVYHEGVIGAGAYIEQSEEVERYLKIFGRLEEKALDRRASNSFMEAVLRGY</sequence>
<feature type="domain" description="HTH cro/C1-type" evidence="1">
    <location>
        <begin position="33"/>
        <end position="87"/>
    </location>
</feature>
<dbReference type="AlphaFoldDB" id="A0A931CKU6"/>